<keyword evidence="3" id="KW-1185">Reference proteome</keyword>
<evidence type="ECO:0000256" key="1">
    <source>
        <dbReference type="SAM" id="SignalP"/>
    </source>
</evidence>
<proteinExistence type="predicted"/>
<evidence type="ECO:0000313" key="3">
    <source>
        <dbReference type="Proteomes" id="UP000653454"/>
    </source>
</evidence>
<protein>
    <submittedName>
        <fullName evidence="2">(diamondback moth) hypothetical protein</fullName>
    </submittedName>
</protein>
<name>A0A8S4FRI3_PLUXY</name>
<organism evidence="2 3">
    <name type="scientific">Plutella xylostella</name>
    <name type="common">Diamondback moth</name>
    <name type="synonym">Plutella maculipennis</name>
    <dbReference type="NCBI Taxonomy" id="51655"/>
    <lineage>
        <taxon>Eukaryota</taxon>
        <taxon>Metazoa</taxon>
        <taxon>Ecdysozoa</taxon>
        <taxon>Arthropoda</taxon>
        <taxon>Hexapoda</taxon>
        <taxon>Insecta</taxon>
        <taxon>Pterygota</taxon>
        <taxon>Neoptera</taxon>
        <taxon>Endopterygota</taxon>
        <taxon>Lepidoptera</taxon>
        <taxon>Glossata</taxon>
        <taxon>Ditrysia</taxon>
        <taxon>Yponomeutoidea</taxon>
        <taxon>Plutellidae</taxon>
        <taxon>Plutella</taxon>
    </lineage>
</organism>
<comment type="caution">
    <text evidence="2">The sequence shown here is derived from an EMBL/GenBank/DDBJ whole genome shotgun (WGS) entry which is preliminary data.</text>
</comment>
<dbReference type="AlphaFoldDB" id="A0A8S4FRI3"/>
<keyword evidence="1" id="KW-0732">Signal</keyword>
<dbReference type="EMBL" id="CAJHNJ030000043">
    <property type="protein sequence ID" value="CAG9130943.1"/>
    <property type="molecule type" value="Genomic_DNA"/>
</dbReference>
<dbReference type="Proteomes" id="UP000653454">
    <property type="component" value="Unassembled WGS sequence"/>
</dbReference>
<feature type="chain" id="PRO_5035906400" evidence="1">
    <location>
        <begin position="23"/>
        <end position="113"/>
    </location>
</feature>
<evidence type="ECO:0000313" key="2">
    <source>
        <dbReference type="EMBL" id="CAG9130943.1"/>
    </source>
</evidence>
<reference evidence="2" key="1">
    <citation type="submission" date="2020-11" db="EMBL/GenBank/DDBJ databases">
        <authorList>
            <person name="Whiteford S."/>
        </authorList>
    </citation>
    <scope>NUCLEOTIDE SEQUENCE</scope>
</reference>
<sequence>MAAYTFAFAAIGLIALLGQTSGLPCATCPGGQWTAPPAYQPHVPAPVQQQWQPRNPGLLPALLVMIPSCHRPLKVKEASLVEIISETGYCLTDNTTSRLQVGYGRTSILQKSC</sequence>
<feature type="signal peptide" evidence="1">
    <location>
        <begin position="1"/>
        <end position="22"/>
    </location>
</feature>
<gene>
    <name evidence="2" type="ORF">PLXY2_LOCUS10095</name>
</gene>
<accession>A0A8S4FRI3</accession>